<keyword evidence="7" id="KW-0521">NADP</keyword>
<dbReference type="GO" id="GO:0006099">
    <property type="term" value="P:tricarboxylic acid cycle"/>
    <property type="evidence" value="ECO:0007669"/>
    <property type="project" value="UniProtKB-KW"/>
</dbReference>
<name>A0A0R0CBF7_9GAMM</name>
<evidence type="ECO:0000313" key="11">
    <source>
        <dbReference type="EMBL" id="KRG64018.1"/>
    </source>
</evidence>
<dbReference type="GO" id="GO:0004450">
    <property type="term" value="F:isocitrate dehydrogenase (NADP+) activity"/>
    <property type="evidence" value="ECO:0007669"/>
    <property type="project" value="UniProtKB-EC"/>
</dbReference>
<reference evidence="11 12" key="1">
    <citation type="submission" date="2015-05" db="EMBL/GenBank/DDBJ databases">
        <title>Genome sequencing and analysis of members of genus Stenotrophomonas.</title>
        <authorList>
            <person name="Patil P.P."/>
            <person name="Midha S."/>
            <person name="Patil P.B."/>
        </authorList>
    </citation>
    <scope>NUCLEOTIDE SEQUENCE [LARGE SCALE GENOMIC DNA]</scope>
    <source>
        <strain evidence="11 12">DSM 21508</strain>
    </source>
</reference>
<dbReference type="Pfam" id="PF03971">
    <property type="entry name" value="IDH"/>
    <property type="match status" value="1"/>
</dbReference>
<evidence type="ECO:0000256" key="4">
    <source>
        <dbReference type="ARBA" id="ARBA00022532"/>
    </source>
</evidence>
<evidence type="ECO:0000313" key="12">
    <source>
        <dbReference type="Proteomes" id="UP000051386"/>
    </source>
</evidence>
<comment type="caution">
    <text evidence="11">The sequence shown here is derived from an EMBL/GenBank/DDBJ whole genome shotgun (WGS) entry which is preliminary data.</text>
</comment>
<dbReference type="InterPro" id="IPR004436">
    <property type="entry name" value="Isocitrate_DH_NADP_mono"/>
</dbReference>
<keyword evidence="6" id="KW-0460">Magnesium</keyword>
<sequence>MSNTPKILYTLTDEAPFLATQSLLPVVSAFTATAGIAVETRDISLSGRILSLFPERLKDDQKVNDDLAELGQLATTPEANIIKLPNISASVPQLKAAITELQQQGYALPDYPENPADDEQRDIKARYDKVKGSAVNPVLREGNSDRRAPLSVKNYARKHPHRMGAWAQDSASHVAHMASGDFYGSEKSATIATAGSLKITLHAADHT</sequence>
<evidence type="ECO:0000256" key="2">
    <source>
        <dbReference type="ARBA" id="ARBA00013013"/>
    </source>
</evidence>
<evidence type="ECO:0000256" key="10">
    <source>
        <dbReference type="ARBA" id="ARBA00046318"/>
    </source>
</evidence>
<evidence type="ECO:0000256" key="7">
    <source>
        <dbReference type="ARBA" id="ARBA00022857"/>
    </source>
</evidence>
<dbReference type="PANTHER" id="PTHR36999:SF1">
    <property type="entry name" value="ISOCITRATE DEHYDROGENASE (NADP(+))"/>
    <property type="match status" value="1"/>
</dbReference>
<proteinExistence type="inferred from homology"/>
<keyword evidence="3" id="KW-0329">Glyoxylate bypass</keyword>
<comment type="similarity">
    <text evidence="10">Belongs to the monomeric-type IDH family.</text>
</comment>
<protein>
    <recommendedName>
        <fullName evidence="2">isocitrate dehydrogenase (NADP(+))</fullName>
        <ecNumber evidence="2">1.1.1.42</ecNumber>
    </recommendedName>
</protein>
<organism evidence="11 12">
    <name type="scientific">Stenotrophomonas chelatiphaga</name>
    <dbReference type="NCBI Taxonomy" id="517011"/>
    <lineage>
        <taxon>Bacteria</taxon>
        <taxon>Pseudomonadati</taxon>
        <taxon>Pseudomonadota</taxon>
        <taxon>Gammaproteobacteria</taxon>
        <taxon>Lysobacterales</taxon>
        <taxon>Lysobacteraceae</taxon>
        <taxon>Stenotrophomonas</taxon>
    </lineage>
</organism>
<dbReference type="PATRIC" id="fig|517011.3.peg.488"/>
<evidence type="ECO:0000256" key="1">
    <source>
        <dbReference type="ARBA" id="ARBA00001946"/>
    </source>
</evidence>
<keyword evidence="8" id="KW-0560">Oxidoreductase</keyword>
<comment type="cofactor">
    <cofactor evidence="1">
        <name>Mg(2+)</name>
        <dbReference type="ChEBI" id="CHEBI:18420"/>
    </cofactor>
</comment>
<evidence type="ECO:0000256" key="5">
    <source>
        <dbReference type="ARBA" id="ARBA00022723"/>
    </source>
</evidence>
<comment type="catalytic activity">
    <reaction evidence="9">
        <text>D-threo-isocitrate + NADP(+) = 2-oxoglutarate + CO2 + NADPH</text>
        <dbReference type="Rhea" id="RHEA:19629"/>
        <dbReference type="ChEBI" id="CHEBI:15562"/>
        <dbReference type="ChEBI" id="CHEBI:16526"/>
        <dbReference type="ChEBI" id="CHEBI:16810"/>
        <dbReference type="ChEBI" id="CHEBI:57783"/>
        <dbReference type="ChEBI" id="CHEBI:58349"/>
        <dbReference type="EC" id="1.1.1.42"/>
    </reaction>
</comment>
<dbReference type="GO" id="GO:0006097">
    <property type="term" value="P:glyoxylate cycle"/>
    <property type="evidence" value="ECO:0007669"/>
    <property type="project" value="UniProtKB-KW"/>
</dbReference>
<dbReference type="SUPFAM" id="SSF53659">
    <property type="entry name" value="Isocitrate/Isopropylmalate dehydrogenase-like"/>
    <property type="match status" value="1"/>
</dbReference>
<accession>A0A0R0CBF7</accession>
<evidence type="ECO:0000256" key="9">
    <source>
        <dbReference type="ARBA" id="ARBA00023554"/>
    </source>
</evidence>
<dbReference type="EC" id="1.1.1.42" evidence="2"/>
<keyword evidence="4" id="KW-0816">Tricarboxylic acid cycle</keyword>
<gene>
    <name evidence="11" type="ORF">ABB28_17560</name>
</gene>
<dbReference type="GO" id="GO:0046872">
    <property type="term" value="F:metal ion binding"/>
    <property type="evidence" value="ECO:0007669"/>
    <property type="project" value="UniProtKB-KW"/>
</dbReference>
<keyword evidence="5" id="KW-0479">Metal-binding</keyword>
<dbReference type="Proteomes" id="UP000051386">
    <property type="component" value="Unassembled WGS sequence"/>
</dbReference>
<evidence type="ECO:0000256" key="8">
    <source>
        <dbReference type="ARBA" id="ARBA00023002"/>
    </source>
</evidence>
<dbReference type="AlphaFoldDB" id="A0A0R0CBF7"/>
<evidence type="ECO:0000256" key="6">
    <source>
        <dbReference type="ARBA" id="ARBA00022842"/>
    </source>
</evidence>
<dbReference type="EMBL" id="LDJK01000138">
    <property type="protein sequence ID" value="KRG64018.1"/>
    <property type="molecule type" value="Genomic_DNA"/>
</dbReference>
<keyword evidence="12" id="KW-1185">Reference proteome</keyword>
<dbReference type="PANTHER" id="PTHR36999">
    <property type="entry name" value="ISOCITRATE DEHYDROGENASE [NADP]"/>
    <property type="match status" value="1"/>
</dbReference>
<evidence type="ECO:0000256" key="3">
    <source>
        <dbReference type="ARBA" id="ARBA00022435"/>
    </source>
</evidence>